<gene>
    <name evidence="2" type="ORF">B0H94_10753</name>
</gene>
<dbReference type="NCBIfam" id="TIGR00426">
    <property type="entry name" value="competence protein ComEA helix-hairpin-helix repeat region"/>
    <property type="match status" value="1"/>
</dbReference>
<evidence type="ECO:0000313" key="3">
    <source>
        <dbReference type="Proteomes" id="UP000242310"/>
    </source>
</evidence>
<dbReference type="GO" id="GO:0015628">
    <property type="term" value="P:protein secretion by the type II secretion system"/>
    <property type="evidence" value="ECO:0007669"/>
    <property type="project" value="TreeGrafter"/>
</dbReference>
<keyword evidence="3" id="KW-1185">Reference proteome</keyword>
<feature type="domain" description="Helix-hairpin-helix DNA-binding motif class 1" evidence="1">
    <location>
        <begin position="157"/>
        <end position="176"/>
    </location>
</feature>
<dbReference type="Gene3D" id="1.10.150.280">
    <property type="entry name" value="AF1531-like domain"/>
    <property type="match status" value="1"/>
</dbReference>
<dbReference type="GO" id="GO:0006281">
    <property type="term" value="P:DNA repair"/>
    <property type="evidence" value="ECO:0007669"/>
    <property type="project" value="InterPro"/>
</dbReference>
<dbReference type="GO" id="GO:0003677">
    <property type="term" value="F:DNA binding"/>
    <property type="evidence" value="ECO:0007669"/>
    <property type="project" value="InterPro"/>
</dbReference>
<dbReference type="PANTHER" id="PTHR21180">
    <property type="entry name" value="ENDONUCLEASE/EXONUCLEASE/PHOSPHATASE FAMILY DOMAIN-CONTAINING PROTEIN 1"/>
    <property type="match status" value="1"/>
</dbReference>
<dbReference type="PANTHER" id="PTHR21180:SF32">
    <property type="entry name" value="ENDONUCLEASE_EXONUCLEASE_PHOSPHATASE FAMILY DOMAIN-CONTAINING PROTEIN 1"/>
    <property type="match status" value="1"/>
</dbReference>
<dbReference type="EMBL" id="PYAV01000007">
    <property type="protein sequence ID" value="PSL45048.1"/>
    <property type="molecule type" value="Genomic_DNA"/>
</dbReference>
<dbReference type="SUPFAM" id="SSF47781">
    <property type="entry name" value="RuvA domain 2-like"/>
    <property type="match status" value="1"/>
</dbReference>
<dbReference type="OrthoDB" id="9790239at2"/>
<sequence length="210" mass="22386">MKRERQKVYAAAGAAVLILCLGVFLIVSGGPIAPKESKDPAELLFTDDDINTGADKVEAEPKVEEGEIDTVTVDIKGEVVEPGVYAFAENKRVVDAVKKAGGVTETGKEEAVNLAERLYDEMVIYVPDEAAVEEEFSPATAGKGGDVGVSINQADESELQEINGVGPATAEAIVTYREENGRFTSKEELTEVSGIGPATLERMEDEISIH</sequence>
<proteinExistence type="predicted"/>
<dbReference type="InterPro" id="IPR004509">
    <property type="entry name" value="Competence_ComEA_HhH"/>
</dbReference>
<protein>
    <submittedName>
        <fullName evidence="2">Competence protein ComEA</fullName>
    </submittedName>
</protein>
<evidence type="ECO:0000259" key="1">
    <source>
        <dbReference type="SMART" id="SM00278"/>
    </source>
</evidence>
<accession>A0A2P8HFN1</accession>
<dbReference type="Pfam" id="PF12836">
    <property type="entry name" value="HHH_3"/>
    <property type="match status" value="1"/>
</dbReference>
<dbReference type="AlphaFoldDB" id="A0A2P8HFN1"/>
<dbReference type="InterPro" id="IPR019554">
    <property type="entry name" value="Soluble_ligand-bd"/>
</dbReference>
<dbReference type="Gene3D" id="3.10.560.10">
    <property type="entry name" value="Outer membrane lipoprotein wza domain like"/>
    <property type="match status" value="1"/>
</dbReference>
<dbReference type="InterPro" id="IPR051675">
    <property type="entry name" value="Endo/Exo/Phosphatase_dom_1"/>
</dbReference>
<name>A0A2P8HFN1_9BACI</name>
<dbReference type="SMART" id="SM00278">
    <property type="entry name" value="HhH1"/>
    <property type="match status" value="2"/>
</dbReference>
<comment type="caution">
    <text evidence="2">The sequence shown here is derived from an EMBL/GenBank/DDBJ whole genome shotgun (WGS) entry which is preliminary data.</text>
</comment>
<dbReference type="InterPro" id="IPR003583">
    <property type="entry name" value="Hlx-hairpin-Hlx_DNA-bd_motif"/>
</dbReference>
<evidence type="ECO:0000313" key="2">
    <source>
        <dbReference type="EMBL" id="PSL45048.1"/>
    </source>
</evidence>
<dbReference type="GO" id="GO:0015627">
    <property type="term" value="C:type II protein secretion system complex"/>
    <property type="evidence" value="ECO:0007669"/>
    <property type="project" value="TreeGrafter"/>
</dbReference>
<dbReference type="Proteomes" id="UP000242310">
    <property type="component" value="Unassembled WGS sequence"/>
</dbReference>
<organism evidence="2 3">
    <name type="scientific">Salsuginibacillus halophilus</name>
    <dbReference type="NCBI Taxonomy" id="517424"/>
    <lineage>
        <taxon>Bacteria</taxon>
        <taxon>Bacillati</taxon>
        <taxon>Bacillota</taxon>
        <taxon>Bacilli</taxon>
        <taxon>Bacillales</taxon>
        <taxon>Bacillaceae</taxon>
        <taxon>Salsuginibacillus</taxon>
    </lineage>
</organism>
<feature type="domain" description="Helix-hairpin-helix DNA-binding motif class 1" evidence="1">
    <location>
        <begin position="187"/>
        <end position="206"/>
    </location>
</feature>
<dbReference type="InterPro" id="IPR010994">
    <property type="entry name" value="RuvA_2-like"/>
</dbReference>
<dbReference type="RefSeq" id="WP_106588699.1">
    <property type="nucleotide sequence ID" value="NZ_PYAV01000007.1"/>
</dbReference>
<reference evidence="2 3" key="1">
    <citation type="submission" date="2018-03" db="EMBL/GenBank/DDBJ databases">
        <title>Genomic Encyclopedia of Type Strains, Phase III (KMG-III): the genomes of soil and plant-associated and newly described type strains.</title>
        <authorList>
            <person name="Whitman W."/>
        </authorList>
    </citation>
    <scope>NUCLEOTIDE SEQUENCE [LARGE SCALE GENOMIC DNA]</scope>
    <source>
        <strain evidence="2 3">CGMCC 1.07653</strain>
    </source>
</reference>
<dbReference type="Pfam" id="PF10531">
    <property type="entry name" value="SLBB"/>
    <property type="match status" value="1"/>
</dbReference>